<dbReference type="InterPro" id="IPR049249">
    <property type="entry name" value="DUF6882"/>
</dbReference>
<dbReference type="Pfam" id="PF21813">
    <property type="entry name" value="DUF6882"/>
    <property type="match status" value="1"/>
</dbReference>
<keyword evidence="2" id="KW-1185">Reference proteome</keyword>
<accession>A0A8J7I1R6</accession>
<proteinExistence type="predicted"/>
<evidence type="ECO:0000313" key="1">
    <source>
        <dbReference type="EMBL" id="MBH8573055.1"/>
    </source>
</evidence>
<comment type="caution">
    <text evidence="1">The sequence shown here is derived from an EMBL/GenBank/DDBJ whole genome shotgun (WGS) entry which is preliminary data.</text>
</comment>
<evidence type="ECO:0000313" key="2">
    <source>
        <dbReference type="Proteomes" id="UP000662314"/>
    </source>
</evidence>
<organism evidence="1 2">
    <name type="scientific">Dendronalium phyllosphericum CENA369</name>
    <dbReference type="NCBI Taxonomy" id="1725256"/>
    <lineage>
        <taxon>Bacteria</taxon>
        <taxon>Bacillati</taxon>
        <taxon>Cyanobacteriota</taxon>
        <taxon>Cyanophyceae</taxon>
        <taxon>Nostocales</taxon>
        <taxon>Nostocaceae</taxon>
        <taxon>Dendronalium</taxon>
        <taxon>Dendronalium phyllosphericum</taxon>
    </lineage>
</organism>
<dbReference type="EMBL" id="JAECZA010000023">
    <property type="protein sequence ID" value="MBH8573055.1"/>
    <property type="molecule type" value="Genomic_DNA"/>
</dbReference>
<dbReference type="RefSeq" id="WP_214431870.1">
    <property type="nucleotide sequence ID" value="NZ_CAWPUQ010000119.1"/>
</dbReference>
<protein>
    <submittedName>
        <fullName evidence="1">Uncharacterized protein</fullName>
    </submittedName>
</protein>
<reference evidence="1 2" key="1">
    <citation type="journal article" date="2021" name="Int. J. Syst. Evol. Microbiol.">
        <title>Amazonocrinis nigriterrae gen. nov., sp. nov., Atlanticothrix silvestris gen. nov., sp. nov. and Dendronalium phyllosphericum gen. nov., sp. nov., nostocacean cyanobacteria from Brazilian environments.</title>
        <authorList>
            <person name="Alvarenga D.O."/>
            <person name="Andreote A.P.D."/>
            <person name="Branco L.H.Z."/>
            <person name="Delbaje E."/>
            <person name="Cruz R.B."/>
            <person name="Varani A.M."/>
            <person name="Fiore M.F."/>
        </authorList>
    </citation>
    <scope>NUCLEOTIDE SEQUENCE [LARGE SCALE GENOMIC DNA]</scope>
    <source>
        <strain evidence="1 2">CENA369</strain>
    </source>
</reference>
<dbReference type="Proteomes" id="UP000662314">
    <property type="component" value="Unassembled WGS sequence"/>
</dbReference>
<name>A0A8J7I1R6_9NOST</name>
<sequence>MAVDLPDFQILLEQSMEELRLKTQAHDGAWRLGECSWNVDRDTGTIIFTRPDGITATCSVQIIGTYNTLDNTWLWAWDHPSVVLSLQDRAWKVREYGQINNIECLTTRKLNCS</sequence>
<dbReference type="AlphaFoldDB" id="A0A8J7I1R6"/>
<gene>
    <name evidence="1" type="ORF">I8752_08510</name>
</gene>